<evidence type="ECO:0000313" key="3">
    <source>
        <dbReference type="EMBL" id="CAD8834314.1"/>
    </source>
</evidence>
<feature type="domain" description="CSD" evidence="2">
    <location>
        <begin position="27"/>
        <end position="98"/>
    </location>
</feature>
<gene>
    <name evidence="3" type="ORF">NSCI0253_LOCUS8662</name>
</gene>
<evidence type="ECO:0000259" key="2">
    <source>
        <dbReference type="PROSITE" id="PS51857"/>
    </source>
</evidence>
<dbReference type="GO" id="GO:0003676">
    <property type="term" value="F:nucleic acid binding"/>
    <property type="evidence" value="ECO:0007669"/>
    <property type="project" value="InterPro"/>
</dbReference>
<dbReference type="InterPro" id="IPR012340">
    <property type="entry name" value="NA-bd_OB-fold"/>
</dbReference>
<feature type="compositionally biased region" description="Basic residues" evidence="1">
    <location>
        <begin position="302"/>
        <end position="314"/>
    </location>
</feature>
<dbReference type="SMART" id="SM00357">
    <property type="entry name" value="CSP"/>
    <property type="match status" value="2"/>
</dbReference>
<feature type="compositionally biased region" description="Acidic residues" evidence="1">
    <location>
        <begin position="262"/>
        <end position="280"/>
    </location>
</feature>
<dbReference type="PROSITE" id="PS51857">
    <property type="entry name" value="CSD_2"/>
    <property type="match status" value="1"/>
</dbReference>
<dbReference type="Pfam" id="PF00313">
    <property type="entry name" value="CSD"/>
    <property type="match status" value="1"/>
</dbReference>
<feature type="region of interest" description="Disordered" evidence="1">
    <location>
        <begin position="202"/>
        <end position="314"/>
    </location>
</feature>
<dbReference type="InterPro" id="IPR011129">
    <property type="entry name" value="CSD"/>
</dbReference>
<evidence type="ECO:0000256" key="1">
    <source>
        <dbReference type="SAM" id="MobiDB-lite"/>
    </source>
</evidence>
<organism evidence="3">
    <name type="scientific">Noctiluca scintillans</name>
    <name type="common">Sea sparkle</name>
    <name type="synonym">Red tide dinoflagellate</name>
    <dbReference type="NCBI Taxonomy" id="2966"/>
    <lineage>
        <taxon>Eukaryota</taxon>
        <taxon>Sar</taxon>
        <taxon>Alveolata</taxon>
        <taxon>Dinophyceae</taxon>
        <taxon>Noctilucales</taxon>
        <taxon>Noctilucaceae</taxon>
        <taxon>Noctiluca</taxon>
    </lineage>
</organism>
<name>A0A7S1EZ66_NOCSC</name>
<dbReference type="EMBL" id="HBFQ01012376">
    <property type="protein sequence ID" value="CAD8834314.1"/>
    <property type="molecule type" value="Transcribed_RNA"/>
</dbReference>
<reference evidence="3" key="1">
    <citation type="submission" date="2021-01" db="EMBL/GenBank/DDBJ databases">
        <authorList>
            <person name="Corre E."/>
            <person name="Pelletier E."/>
            <person name="Niang G."/>
            <person name="Scheremetjew M."/>
            <person name="Finn R."/>
            <person name="Kale V."/>
            <person name="Holt S."/>
            <person name="Cochrane G."/>
            <person name="Meng A."/>
            <person name="Brown T."/>
            <person name="Cohen L."/>
        </authorList>
    </citation>
    <scope>NUCLEOTIDE SEQUENCE</scope>
</reference>
<dbReference type="AlphaFoldDB" id="A0A7S1EZ66"/>
<feature type="compositionally biased region" description="Basic and acidic residues" evidence="1">
    <location>
        <begin position="205"/>
        <end position="228"/>
    </location>
</feature>
<proteinExistence type="predicted"/>
<accession>A0A7S1EZ66</accession>
<feature type="compositionally biased region" description="Basic residues" evidence="1">
    <location>
        <begin position="229"/>
        <end position="243"/>
    </location>
</feature>
<dbReference type="SUPFAM" id="SSF50249">
    <property type="entry name" value="Nucleic acid-binding proteins"/>
    <property type="match status" value="2"/>
</dbReference>
<sequence length="314" mass="34276">MAQGPPVSSHYCRPCTFAMAEIDETMRVTGTVIQFLDKRGFGFIKPDGEVEEGQDRVFVHWLQIASPDKWPRLEKDMVVQYNPGTDDKGRPAAFNVTSEDGGDITLEELDDRNLSKFRVGGTVKFFTRGGYGFIETKKAITWPKRLPAGSDVYVSREELDVASGFVSKLQQGMDVEFNVFVKDGKDGVAAANVTAPGGVSLAVETSERTKGKGKDGKGKGKGGKDGKGKGKGKGKKGHGKQYARHGDEAFGEDQEEHMVEEGVLEEEGQVEEEMFEDQEAHEELQPVKRTIVKTEQVIGKSSGKKGKGKGKGKK</sequence>
<dbReference type="InterPro" id="IPR002059">
    <property type="entry name" value="CSP_DNA-bd"/>
</dbReference>
<protein>
    <recommendedName>
        <fullName evidence="2">CSD domain-containing protein</fullName>
    </recommendedName>
</protein>
<dbReference type="PANTHER" id="PTHR46565">
    <property type="entry name" value="COLD SHOCK DOMAIN PROTEIN 2"/>
    <property type="match status" value="1"/>
</dbReference>
<dbReference type="Gene3D" id="2.40.50.140">
    <property type="entry name" value="Nucleic acid-binding proteins"/>
    <property type="match status" value="2"/>
</dbReference>
<dbReference type="PANTHER" id="PTHR46565:SF20">
    <property type="entry name" value="COLD SHOCK DOMAIN-CONTAINING PROTEIN 4"/>
    <property type="match status" value="1"/>
</dbReference>